<dbReference type="Pfam" id="PF00160">
    <property type="entry name" value="Pro_isomerase"/>
    <property type="match status" value="1"/>
</dbReference>
<dbReference type="PRINTS" id="PR00153">
    <property type="entry name" value="CSAPPISMRASE"/>
</dbReference>
<feature type="domain" description="PPIase cyclophilin-type" evidence="8">
    <location>
        <begin position="39"/>
        <end position="177"/>
    </location>
</feature>
<organism evidence="9 10">
    <name type="scientific">Flavobacterium fontis</name>
    <dbReference type="NCBI Taxonomy" id="1124188"/>
    <lineage>
        <taxon>Bacteria</taxon>
        <taxon>Pseudomonadati</taxon>
        <taxon>Bacteroidota</taxon>
        <taxon>Flavobacteriia</taxon>
        <taxon>Flavobacteriales</taxon>
        <taxon>Flavobacteriaceae</taxon>
        <taxon>Flavobacterium</taxon>
    </lineage>
</organism>
<dbReference type="InterPro" id="IPR001179">
    <property type="entry name" value="PPIase_FKBP_dom"/>
</dbReference>
<evidence type="ECO:0000256" key="1">
    <source>
        <dbReference type="ARBA" id="ARBA00000971"/>
    </source>
</evidence>
<evidence type="ECO:0000256" key="4">
    <source>
        <dbReference type="ARBA" id="ARBA00023235"/>
    </source>
</evidence>
<dbReference type="PANTHER" id="PTHR45625:SF4">
    <property type="entry name" value="PEPTIDYLPROLYL ISOMERASE DOMAIN AND WD REPEAT-CONTAINING PROTEIN 1"/>
    <property type="match status" value="1"/>
</dbReference>
<feature type="domain" description="PPIase FKBP-type" evidence="7">
    <location>
        <begin position="266"/>
        <end position="371"/>
    </location>
</feature>
<evidence type="ECO:0000313" key="9">
    <source>
        <dbReference type="EMBL" id="SHF69957.1"/>
    </source>
</evidence>
<dbReference type="Gene3D" id="3.10.50.40">
    <property type="match status" value="1"/>
</dbReference>
<protein>
    <recommendedName>
        <fullName evidence="2 5">peptidylprolyl isomerase</fullName>
        <ecNumber evidence="2 5">5.2.1.8</ecNumber>
    </recommendedName>
</protein>
<dbReference type="STRING" id="1124188.SAMN05444377_11632"/>
<dbReference type="Gene3D" id="2.40.100.10">
    <property type="entry name" value="Cyclophilin-like"/>
    <property type="match status" value="1"/>
</dbReference>
<dbReference type="SUPFAM" id="SSF50891">
    <property type="entry name" value="Cyclophilin-like"/>
    <property type="match status" value="1"/>
</dbReference>
<evidence type="ECO:0000256" key="3">
    <source>
        <dbReference type="ARBA" id="ARBA00023110"/>
    </source>
</evidence>
<sequence length="371" mass="40723">MRHLLTGLFLVLALGFQSCKDEHAQLKDGLYAELETDKGTILLRLDYENAPVTVANFITLAEGTNPFVREEYKDKNLYDGIRFHRVISKNNGDAEDFMVQTGDPSGTGSGDAGYKFKDEISKLRFDKGGLLAMANSGPGTNSSQFFITLVPTPWLDGKHTIFGRVEGDGMSAVEQIKLYDQLISVTIIRKGEAAKKFDAVKVFSDYFRAEAEKQKKQAKIDAANLKVYEAEKQRFFADLRKKATVTKSGLAYYILEKGKGGKPNMGDNLLVQYAGFFENGTLFDTSRLDLAKKMGNYNAQKEGMGGYAPLPMQAGAKAGAIPGFMEGLDLMHYGDKVVLFIPAALGYGETGAGKVIPPNTDLIFELELVKP</sequence>
<feature type="coiled-coil region" evidence="6">
    <location>
        <begin position="206"/>
        <end position="233"/>
    </location>
</feature>
<proteinExistence type="predicted"/>
<keyword evidence="6" id="KW-0175">Coiled coil</keyword>
<dbReference type="InterPro" id="IPR029000">
    <property type="entry name" value="Cyclophilin-like_dom_sf"/>
</dbReference>
<reference evidence="9 10" key="1">
    <citation type="submission" date="2016-11" db="EMBL/GenBank/DDBJ databases">
        <authorList>
            <person name="Jaros S."/>
            <person name="Januszkiewicz K."/>
            <person name="Wedrychowicz H."/>
        </authorList>
    </citation>
    <scope>NUCLEOTIDE SEQUENCE [LARGE SCALE GENOMIC DNA]</scope>
    <source>
        <strain evidence="9 10">DSM 25660</strain>
    </source>
</reference>
<keyword evidence="4 5" id="KW-0413">Isomerase</keyword>
<dbReference type="Pfam" id="PF00254">
    <property type="entry name" value="FKBP_C"/>
    <property type="match status" value="1"/>
</dbReference>
<accession>A0A1M5DSI7</accession>
<dbReference type="PROSITE" id="PS51257">
    <property type="entry name" value="PROKAR_LIPOPROTEIN"/>
    <property type="match status" value="1"/>
</dbReference>
<evidence type="ECO:0000256" key="2">
    <source>
        <dbReference type="ARBA" id="ARBA00013194"/>
    </source>
</evidence>
<dbReference type="InterPro" id="IPR002130">
    <property type="entry name" value="Cyclophilin-type_PPIase_dom"/>
</dbReference>
<dbReference type="PROSITE" id="PS50059">
    <property type="entry name" value="FKBP_PPIASE"/>
    <property type="match status" value="1"/>
</dbReference>
<keyword evidence="3 5" id="KW-0697">Rotamase</keyword>
<dbReference type="RefSeq" id="WP_073364828.1">
    <property type="nucleotide sequence ID" value="NZ_FQVQ01000016.1"/>
</dbReference>
<dbReference type="GO" id="GO:0003755">
    <property type="term" value="F:peptidyl-prolyl cis-trans isomerase activity"/>
    <property type="evidence" value="ECO:0007669"/>
    <property type="project" value="UniProtKB-KW"/>
</dbReference>
<evidence type="ECO:0000259" key="8">
    <source>
        <dbReference type="PROSITE" id="PS50072"/>
    </source>
</evidence>
<comment type="catalytic activity">
    <reaction evidence="1 5">
        <text>[protein]-peptidylproline (omega=180) = [protein]-peptidylproline (omega=0)</text>
        <dbReference type="Rhea" id="RHEA:16237"/>
        <dbReference type="Rhea" id="RHEA-COMP:10747"/>
        <dbReference type="Rhea" id="RHEA-COMP:10748"/>
        <dbReference type="ChEBI" id="CHEBI:83833"/>
        <dbReference type="ChEBI" id="CHEBI:83834"/>
        <dbReference type="EC" id="5.2.1.8"/>
    </reaction>
</comment>
<dbReference type="InterPro" id="IPR044666">
    <property type="entry name" value="Cyclophilin_A-like"/>
</dbReference>
<dbReference type="EC" id="5.2.1.8" evidence="2 5"/>
<dbReference type="CDD" id="cd00317">
    <property type="entry name" value="cyclophilin"/>
    <property type="match status" value="1"/>
</dbReference>
<dbReference type="EMBL" id="FQVQ01000016">
    <property type="protein sequence ID" value="SHF69957.1"/>
    <property type="molecule type" value="Genomic_DNA"/>
</dbReference>
<keyword evidence="10" id="KW-1185">Reference proteome</keyword>
<evidence type="ECO:0000256" key="6">
    <source>
        <dbReference type="SAM" id="Coils"/>
    </source>
</evidence>
<evidence type="ECO:0000256" key="5">
    <source>
        <dbReference type="PROSITE-ProRule" id="PRU00277"/>
    </source>
</evidence>
<dbReference type="PROSITE" id="PS50072">
    <property type="entry name" value="CSA_PPIASE_2"/>
    <property type="match status" value="1"/>
</dbReference>
<name>A0A1M5DSI7_9FLAO</name>
<gene>
    <name evidence="9" type="ORF">SAMN05444377_11632</name>
</gene>
<dbReference type="Proteomes" id="UP000184147">
    <property type="component" value="Unassembled WGS sequence"/>
</dbReference>
<dbReference type="OrthoDB" id="9807797at2"/>
<dbReference type="InterPro" id="IPR046357">
    <property type="entry name" value="PPIase_dom_sf"/>
</dbReference>
<dbReference type="SUPFAM" id="SSF54534">
    <property type="entry name" value="FKBP-like"/>
    <property type="match status" value="1"/>
</dbReference>
<evidence type="ECO:0000313" key="10">
    <source>
        <dbReference type="Proteomes" id="UP000184147"/>
    </source>
</evidence>
<dbReference type="PANTHER" id="PTHR45625">
    <property type="entry name" value="PEPTIDYL-PROLYL CIS-TRANS ISOMERASE-RELATED"/>
    <property type="match status" value="1"/>
</dbReference>
<evidence type="ECO:0000259" key="7">
    <source>
        <dbReference type="PROSITE" id="PS50059"/>
    </source>
</evidence>
<dbReference type="AlphaFoldDB" id="A0A1M5DSI7"/>